<keyword evidence="3" id="KW-0808">Transferase</keyword>
<dbReference type="Proteomes" id="UP000189705">
    <property type="component" value="Unplaced"/>
</dbReference>
<dbReference type="InterPro" id="IPR014371">
    <property type="entry name" value="Oat_ACAT_DAG_ARE"/>
</dbReference>
<reference evidence="12" key="1">
    <citation type="submission" date="2025-08" db="UniProtKB">
        <authorList>
            <consortium name="RefSeq"/>
        </authorList>
    </citation>
    <scope>IDENTIFICATION</scope>
</reference>
<evidence type="ECO:0000256" key="10">
    <source>
        <dbReference type="SAM" id="Phobius"/>
    </source>
</evidence>
<name>A0A3Q0H904_ALLSI</name>
<dbReference type="RefSeq" id="XP_025068057.1">
    <property type="nucleotide sequence ID" value="XM_025212272.1"/>
</dbReference>
<feature type="region of interest" description="Disordered" evidence="9">
    <location>
        <begin position="1"/>
        <end position="84"/>
    </location>
</feature>
<dbReference type="InParanoid" id="A0A3Q0H904"/>
<dbReference type="Pfam" id="PF03062">
    <property type="entry name" value="MBOAT"/>
    <property type="match status" value="1"/>
</dbReference>
<feature type="transmembrane region" description="Helical" evidence="10">
    <location>
        <begin position="191"/>
        <end position="215"/>
    </location>
</feature>
<comment type="subcellular location">
    <subcellularLocation>
        <location evidence="1">Endoplasmic reticulum membrane</location>
        <topology evidence="1">Multi-pass membrane protein</topology>
    </subcellularLocation>
</comment>
<evidence type="ECO:0000256" key="2">
    <source>
        <dbReference type="ARBA" id="ARBA00009010"/>
    </source>
</evidence>
<keyword evidence="7 10" id="KW-0472">Membrane</keyword>
<keyword evidence="11" id="KW-1185">Reference proteome</keyword>
<dbReference type="PANTHER" id="PTHR10408">
    <property type="entry name" value="STEROL O-ACYLTRANSFERASE"/>
    <property type="match status" value="1"/>
</dbReference>
<dbReference type="AlphaFoldDB" id="A0A3Q0H904"/>
<dbReference type="GO" id="GO:0015485">
    <property type="term" value="F:cholesterol binding"/>
    <property type="evidence" value="ECO:0007669"/>
    <property type="project" value="TreeGrafter"/>
</dbReference>
<proteinExistence type="inferred from homology"/>
<evidence type="ECO:0000313" key="11">
    <source>
        <dbReference type="Proteomes" id="UP000189705"/>
    </source>
</evidence>
<evidence type="ECO:0000256" key="4">
    <source>
        <dbReference type="ARBA" id="ARBA00022692"/>
    </source>
</evidence>
<keyword evidence="6 10" id="KW-1133">Transmembrane helix</keyword>
<dbReference type="GO" id="GO:0008203">
    <property type="term" value="P:cholesterol metabolic process"/>
    <property type="evidence" value="ECO:0007669"/>
    <property type="project" value="TreeGrafter"/>
</dbReference>
<dbReference type="GO" id="GO:0000062">
    <property type="term" value="F:fatty-acyl-CoA binding"/>
    <property type="evidence" value="ECO:0007669"/>
    <property type="project" value="TreeGrafter"/>
</dbReference>
<dbReference type="GO" id="GO:0005789">
    <property type="term" value="C:endoplasmic reticulum membrane"/>
    <property type="evidence" value="ECO:0007669"/>
    <property type="project" value="UniProtKB-SubCell"/>
</dbReference>
<feature type="transmembrane region" description="Helical" evidence="10">
    <location>
        <begin position="333"/>
        <end position="357"/>
    </location>
</feature>
<evidence type="ECO:0000256" key="1">
    <source>
        <dbReference type="ARBA" id="ARBA00004477"/>
    </source>
</evidence>
<feature type="transmembrane region" description="Helical" evidence="10">
    <location>
        <begin position="473"/>
        <end position="492"/>
    </location>
</feature>
<sequence length="520" mass="59038">MEPAPGSTAMPRRRPGQELEQEEEAELWVPNSSSAHLDSIPSLAQCRRRMEAVQSPAQDGAKKEGLQPDPPPPKTGQLENEARGRGSWLEKQKVFIPRQSPLDELLAVEHFRSLYHLCIAAVCIAILGAAATDLANHRCCLKEDLEFIIANSHGMGAALGIWLIMCIYTLLAPYATLALWAHASRTTRHPWLLVASVVGALLGGHTAVLGIFPIYTMVHQQMQYIPKVILMTEQLRLLMKSHSFLRETVPNLRAQTTAGKVKLPALSTYLYFLCCPTLLYRETYPRTSVIRWRVVVENCAKFLAFAFLLALIMRRLSNPVYIHLSLQPFRLETFVPAMCNTILPGTVMLLISFYGILHCWFNAFAEVLRFADRGFYQDWWNATSFATYYRKWNSVVHDWLYLYIYQDLFWLFGKKWRVGAMLATFLLSAIAHEYIVGFGLGIFYPILFCNYTIFGVLFNFVLNDKRRRPAWNVAVWALLFVGQGLLVALYSLEYYARVHCPLQVSPGLFVAATGHGDMAF</sequence>
<organism evidence="11 12">
    <name type="scientific">Alligator sinensis</name>
    <name type="common">Chinese alligator</name>
    <dbReference type="NCBI Taxonomy" id="38654"/>
    <lineage>
        <taxon>Eukaryota</taxon>
        <taxon>Metazoa</taxon>
        <taxon>Chordata</taxon>
        <taxon>Craniata</taxon>
        <taxon>Vertebrata</taxon>
        <taxon>Euteleostomi</taxon>
        <taxon>Archelosauria</taxon>
        <taxon>Archosauria</taxon>
        <taxon>Crocodylia</taxon>
        <taxon>Alligatoridae</taxon>
        <taxon>Alligatorinae</taxon>
        <taxon>Alligator</taxon>
    </lineage>
</organism>
<feature type="transmembrane region" description="Helical" evidence="10">
    <location>
        <begin position="418"/>
        <end position="436"/>
    </location>
</feature>
<accession>A0A3Q0H904</accession>
<gene>
    <name evidence="12" type="primary">LOC102379056</name>
</gene>
<keyword evidence="4 10" id="KW-0812">Transmembrane</keyword>
<keyword evidence="8" id="KW-0012">Acyltransferase</keyword>
<feature type="transmembrane region" description="Helical" evidence="10">
    <location>
        <begin position="114"/>
        <end position="135"/>
    </location>
</feature>
<comment type="similarity">
    <text evidence="2">Belongs to the membrane-bound acyltransferase family. Sterol o-acyltransferase subfamily.</text>
</comment>
<dbReference type="GO" id="GO:0034736">
    <property type="term" value="F:cholesterol O-acyltransferase activity"/>
    <property type="evidence" value="ECO:0007669"/>
    <property type="project" value="TreeGrafter"/>
</dbReference>
<evidence type="ECO:0000256" key="3">
    <source>
        <dbReference type="ARBA" id="ARBA00022679"/>
    </source>
</evidence>
<evidence type="ECO:0000256" key="7">
    <source>
        <dbReference type="ARBA" id="ARBA00023136"/>
    </source>
</evidence>
<dbReference type="GO" id="GO:0033344">
    <property type="term" value="P:cholesterol efflux"/>
    <property type="evidence" value="ECO:0007669"/>
    <property type="project" value="TreeGrafter"/>
</dbReference>
<evidence type="ECO:0000256" key="9">
    <source>
        <dbReference type="SAM" id="MobiDB-lite"/>
    </source>
</evidence>
<feature type="transmembrane region" description="Helical" evidence="10">
    <location>
        <begin position="147"/>
        <end position="171"/>
    </location>
</feature>
<keyword evidence="5" id="KW-0256">Endoplasmic reticulum</keyword>
<protein>
    <submittedName>
        <fullName evidence="12">Sterol O-acyltransferase 2</fullName>
    </submittedName>
</protein>
<feature type="transmembrane region" description="Helical" evidence="10">
    <location>
        <begin position="294"/>
        <end position="313"/>
    </location>
</feature>
<evidence type="ECO:0000256" key="5">
    <source>
        <dbReference type="ARBA" id="ARBA00022824"/>
    </source>
</evidence>
<dbReference type="PANTHER" id="PTHR10408:SF10">
    <property type="entry name" value="STEROL O-ACYLTRANSFERASE 2"/>
    <property type="match status" value="1"/>
</dbReference>
<evidence type="ECO:0000256" key="8">
    <source>
        <dbReference type="ARBA" id="ARBA00023315"/>
    </source>
</evidence>
<dbReference type="GeneID" id="102379056"/>
<dbReference type="STRING" id="38654.A0A3Q0H904"/>
<evidence type="ECO:0000313" key="12">
    <source>
        <dbReference type="RefSeq" id="XP_025068057.1"/>
    </source>
</evidence>
<feature type="transmembrane region" description="Helical" evidence="10">
    <location>
        <begin position="442"/>
        <end position="461"/>
    </location>
</feature>
<dbReference type="KEGG" id="asn:102379056"/>
<evidence type="ECO:0000256" key="6">
    <source>
        <dbReference type="ARBA" id="ARBA00022989"/>
    </source>
</evidence>
<dbReference type="InterPro" id="IPR004299">
    <property type="entry name" value="MBOAT_fam"/>
</dbReference>